<organism evidence="1 2">
    <name type="scientific">Batillaria attramentaria</name>
    <dbReference type="NCBI Taxonomy" id="370345"/>
    <lineage>
        <taxon>Eukaryota</taxon>
        <taxon>Metazoa</taxon>
        <taxon>Spiralia</taxon>
        <taxon>Lophotrochozoa</taxon>
        <taxon>Mollusca</taxon>
        <taxon>Gastropoda</taxon>
        <taxon>Caenogastropoda</taxon>
        <taxon>Sorbeoconcha</taxon>
        <taxon>Cerithioidea</taxon>
        <taxon>Batillariidae</taxon>
        <taxon>Batillaria</taxon>
    </lineage>
</organism>
<dbReference type="Proteomes" id="UP001519460">
    <property type="component" value="Unassembled WGS sequence"/>
</dbReference>
<proteinExistence type="predicted"/>
<comment type="caution">
    <text evidence="1">The sequence shown here is derived from an EMBL/GenBank/DDBJ whole genome shotgun (WGS) entry which is preliminary data.</text>
</comment>
<gene>
    <name evidence="1" type="ORF">BaRGS_00030210</name>
</gene>
<dbReference type="AlphaFoldDB" id="A0ABD0JUK5"/>
<sequence>MVTVRHPSTSAPASSGISPEHVSASVLASCAPAPATPTLPSHDTGSFAAIRECVAAAIVPSVRAAASDHFPIHAPHTTSRQQSFHYTSAQLLSMTRDVDLIVQTLDISPDSLP</sequence>
<evidence type="ECO:0000313" key="2">
    <source>
        <dbReference type="Proteomes" id="UP001519460"/>
    </source>
</evidence>
<accession>A0ABD0JUK5</accession>
<name>A0ABD0JUK5_9CAEN</name>
<protein>
    <submittedName>
        <fullName evidence="1">Uncharacterized protein</fullName>
    </submittedName>
</protein>
<reference evidence="1 2" key="1">
    <citation type="journal article" date="2023" name="Sci. Data">
        <title>Genome assembly of the Korean intertidal mud-creeper Batillaria attramentaria.</title>
        <authorList>
            <person name="Patra A.K."/>
            <person name="Ho P.T."/>
            <person name="Jun S."/>
            <person name="Lee S.J."/>
            <person name="Kim Y."/>
            <person name="Won Y.J."/>
        </authorList>
    </citation>
    <scope>NUCLEOTIDE SEQUENCE [LARGE SCALE GENOMIC DNA]</scope>
    <source>
        <strain evidence="1">Wonlab-2016</strain>
    </source>
</reference>
<dbReference type="EMBL" id="JACVVK020000323">
    <property type="protein sequence ID" value="KAK7478538.1"/>
    <property type="molecule type" value="Genomic_DNA"/>
</dbReference>
<keyword evidence="2" id="KW-1185">Reference proteome</keyword>
<evidence type="ECO:0000313" key="1">
    <source>
        <dbReference type="EMBL" id="KAK7478538.1"/>
    </source>
</evidence>